<dbReference type="SUPFAM" id="SSF53850">
    <property type="entry name" value="Periplasmic binding protein-like II"/>
    <property type="match status" value="1"/>
</dbReference>
<dbReference type="Gene3D" id="3.40.190.10">
    <property type="entry name" value="Periplasmic binding protein-like II"/>
    <property type="match status" value="1"/>
</dbReference>
<evidence type="ECO:0000313" key="4">
    <source>
        <dbReference type="EMBL" id="SET68649.1"/>
    </source>
</evidence>
<accession>A0A1I0GCV2</accession>
<gene>
    <name evidence="4" type="ORF">SAMN05216313_11185</name>
</gene>
<keyword evidence="4" id="KW-0675">Receptor</keyword>
<keyword evidence="3" id="KW-0732">Signal</keyword>
<evidence type="ECO:0000313" key="5">
    <source>
        <dbReference type="Proteomes" id="UP000198508"/>
    </source>
</evidence>
<feature type="compositionally biased region" description="Basic and acidic residues" evidence="2">
    <location>
        <begin position="38"/>
        <end position="53"/>
    </location>
</feature>
<feature type="region of interest" description="Disordered" evidence="2">
    <location>
        <begin position="28"/>
        <end position="53"/>
    </location>
</feature>
<dbReference type="RefSeq" id="WP_092363942.1">
    <property type="nucleotide sequence ID" value="NZ_CAKXUV010000019.1"/>
</dbReference>
<sequence length="356" mass="38012">MKKRFLTGFLAAALCLSAVGCGSASAPAGDTAKAGNESAKETEGTAKEAGEKAADVSWPDGNVNLIVAAAAGGGTDLVARKVAEIAKKETGANFIVVNQAEGGGAVAIDTVYQDDEDALNLGFFIPSFFTSYITGAVDMNPLDDFKVANYVNRESCAYICVKADSKYKTMEELLDDARKNPEAIVFGTSLGSRSHFRVEEFAQAAGVKFKYVEAGKTAEAISAILGGHIEVTSLSASSAESYAKNGDIRILACSDEPITRSEINQDAPTYAQMGYTDLKCLDPVLIVTSKNVPDEVVVKINEVMVKVFSDPELKDYMLKEGTLIDPFDFAKSQEWYKDTFNIYDSVGETLGVKAAR</sequence>
<dbReference type="STRING" id="460384.SAMN05216313_11185"/>
<dbReference type="PROSITE" id="PS51257">
    <property type="entry name" value="PROKAR_LIPOPROTEIN"/>
    <property type="match status" value="1"/>
</dbReference>
<dbReference type="PANTHER" id="PTHR42928:SF5">
    <property type="entry name" value="BLR1237 PROTEIN"/>
    <property type="match status" value="1"/>
</dbReference>
<protein>
    <submittedName>
        <fullName evidence="4">Tripartite-type tricarboxylate transporter, receptor component TctC</fullName>
    </submittedName>
</protein>
<proteinExistence type="inferred from homology"/>
<dbReference type="InterPro" id="IPR005064">
    <property type="entry name" value="BUG"/>
</dbReference>
<comment type="similarity">
    <text evidence="1">Belongs to the UPF0065 (bug) family.</text>
</comment>
<name>A0A1I0GCV2_9FIRM</name>
<dbReference type="Gene3D" id="3.40.190.150">
    <property type="entry name" value="Bordetella uptake gene, domain 1"/>
    <property type="match status" value="1"/>
</dbReference>
<keyword evidence="5" id="KW-1185">Reference proteome</keyword>
<organism evidence="4 5">
    <name type="scientific">Enterocloster lavalensis</name>
    <dbReference type="NCBI Taxonomy" id="460384"/>
    <lineage>
        <taxon>Bacteria</taxon>
        <taxon>Bacillati</taxon>
        <taxon>Bacillota</taxon>
        <taxon>Clostridia</taxon>
        <taxon>Lachnospirales</taxon>
        <taxon>Lachnospiraceae</taxon>
        <taxon>Enterocloster</taxon>
    </lineage>
</organism>
<dbReference type="PIRSF" id="PIRSF017082">
    <property type="entry name" value="YflP"/>
    <property type="match status" value="1"/>
</dbReference>
<feature type="signal peptide" evidence="3">
    <location>
        <begin position="1"/>
        <end position="28"/>
    </location>
</feature>
<dbReference type="Proteomes" id="UP000198508">
    <property type="component" value="Unassembled WGS sequence"/>
</dbReference>
<feature type="chain" id="PRO_5039251988" evidence="3">
    <location>
        <begin position="29"/>
        <end position="356"/>
    </location>
</feature>
<dbReference type="CDD" id="cd07012">
    <property type="entry name" value="PBP2_Bug_TTT"/>
    <property type="match status" value="1"/>
</dbReference>
<dbReference type="PANTHER" id="PTHR42928">
    <property type="entry name" value="TRICARBOXYLATE-BINDING PROTEIN"/>
    <property type="match status" value="1"/>
</dbReference>
<dbReference type="InterPro" id="IPR042100">
    <property type="entry name" value="Bug_dom1"/>
</dbReference>
<reference evidence="5" key="1">
    <citation type="submission" date="2016-10" db="EMBL/GenBank/DDBJ databases">
        <authorList>
            <person name="Varghese N."/>
            <person name="Submissions S."/>
        </authorList>
    </citation>
    <scope>NUCLEOTIDE SEQUENCE [LARGE SCALE GENOMIC DNA]</scope>
    <source>
        <strain evidence="5">NLAE-zl-G277</strain>
    </source>
</reference>
<dbReference type="Pfam" id="PF03401">
    <property type="entry name" value="TctC"/>
    <property type="match status" value="1"/>
</dbReference>
<evidence type="ECO:0000256" key="2">
    <source>
        <dbReference type="SAM" id="MobiDB-lite"/>
    </source>
</evidence>
<dbReference type="EMBL" id="FOIM01000011">
    <property type="protein sequence ID" value="SET68649.1"/>
    <property type="molecule type" value="Genomic_DNA"/>
</dbReference>
<dbReference type="AlphaFoldDB" id="A0A1I0GCV2"/>
<evidence type="ECO:0000256" key="3">
    <source>
        <dbReference type="SAM" id="SignalP"/>
    </source>
</evidence>
<evidence type="ECO:0000256" key="1">
    <source>
        <dbReference type="ARBA" id="ARBA00006987"/>
    </source>
</evidence>